<comment type="caution">
    <text evidence="2">The sequence shown here is derived from an EMBL/GenBank/DDBJ whole genome shotgun (WGS) entry which is preliminary data.</text>
</comment>
<organism evidence="2 3">
    <name type="scientific">Polyangium sorediatum</name>
    <dbReference type="NCBI Taxonomy" id="889274"/>
    <lineage>
        <taxon>Bacteria</taxon>
        <taxon>Pseudomonadati</taxon>
        <taxon>Myxococcota</taxon>
        <taxon>Polyangia</taxon>
        <taxon>Polyangiales</taxon>
        <taxon>Polyangiaceae</taxon>
        <taxon>Polyangium</taxon>
    </lineage>
</organism>
<dbReference type="InterPro" id="IPR001357">
    <property type="entry name" value="BRCT_dom"/>
</dbReference>
<dbReference type="PROSITE" id="PS50172">
    <property type="entry name" value="BRCT"/>
    <property type="match status" value="1"/>
</dbReference>
<dbReference type="Proteomes" id="UP001160301">
    <property type="component" value="Unassembled WGS sequence"/>
</dbReference>
<dbReference type="Gene3D" id="3.40.50.10190">
    <property type="entry name" value="BRCT domain"/>
    <property type="match status" value="1"/>
</dbReference>
<dbReference type="EMBL" id="JARZHI010000040">
    <property type="protein sequence ID" value="MDI1434295.1"/>
    <property type="molecule type" value="Genomic_DNA"/>
</dbReference>
<feature type="domain" description="BRCT" evidence="1">
    <location>
        <begin position="1"/>
        <end position="76"/>
    </location>
</feature>
<dbReference type="Pfam" id="PF00533">
    <property type="entry name" value="BRCT"/>
    <property type="match status" value="1"/>
</dbReference>
<keyword evidence="3" id="KW-1185">Reference proteome</keyword>
<name>A0ABT6P128_9BACT</name>
<dbReference type="InterPro" id="IPR036322">
    <property type="entry name" value="WD40_repeat_dom_sf"/>
</dbReference>
<dbReference type="InterPro" id="IPR036420">
    <property type="entry name" value="BRCT_dom_sf"/>
</dbReference>
<dbReference type="RefSeq" id="WP_284721210.1">
    <property type="nucleotide sequence ID" value="NZ_JARZHI010000040.1"/>
</dbReference>
<dbReference type="SUPFAM" id="SSF50978">
    <property type="entry name" value="WD40 repeat-like"/>
    <property type="match status" value="1"/>
</dbReference>
<evidence type="ECO:0000259" key="1">
    <source>
        <dbReference type="PROSITE" id="PS50172"/>
    </source>
</evidence>
<accession>A0ABT6P128</accession>
<protein>
    <recommendedName>
        <fullName evidence="1">BRCT domain-containing protein</fullName>
    </recommendedName>
</protein>
<dbReference type="SUPFAM" id="SSF52113">
    <property type="entry name" value="BRCT domain"/>
    <property type="match status" value="1"/>
</dbReference>
<gene>
    <name evidence="2" type="ORF">QHF89_32655</name>
</gene>
<dbReference type="Gene3D" id="2.130.10.10">
    <property type="entry name" value="YVTN repeat-like/Quinoprotein amine dehydrogenase"/>
    <property type="match status" value="2"/>
</dbReference>
<dbReference type="InterPro" id="IPR015943">
    <property type="entry name" value="WD40/YVTN_repeat-like_dom_sf"/>
</dbReference>
<reference evidence="2 3" key="1">
    <citation type="submission" date="2023-04" db="EMBL/GenBank/DDBJ databases">
        <title>The genome sequence of Polyangium sorediatum DSM14670.</title>
        <authorList>
            <person name="Zhang X."/>
        </authorList>
    </citation>
    <scope>NUCLEOTIDE SEQUENCE [LARGE SCALE GENOMIC DNA]</scope>
    <source>
        <strain evidence="2 3">DSM 14670</strain>
    </source>
</reference>
<evidence type="ECO:0000313" key="3">
    <source>
        <dbReference type="Proteomes" id="UP001160301"/>
    </source>
</evidence>
<sequence length="1145" mass="123233">MSLDVRDKTVVLTGTFSKLKRAEAEKKLAALGAKIGGSVGKSTHILFAGEKAGSKINAAGRLGVTVLGEDELMALLAGKSKKPAKARAAVSGFSALDPKAPGPALAAAIEALPWDDFEADRDLPALREVLYAHEATHGITAAHRAATARLRPQATLGHAHGHDVEVSECDLSPDGRFLATGSWVGDDYDRGGVLQIWDVRAGRCVNMLRVRGGVGWPDYGGCIQWRPDGKRVGLAFDTNGVGSFDPFGKSGEPDSCAYVTDGWNRPPSWAWSSNNRDVYIACWGPNMALGAIVPLVGRRPQPRWCESIGRNDPNDPNAEPRLQPMSGIDWSHPDRIIGSSGQSQVFALDAKTGKISWKQKAHPPVSFSPDGSEFAMHPAGIVYYDARTGLPNGKLPMHVGAGSLMYTRDGARLAAIVQPENKWGADPGIFVYDRGTYRYSPDVPAPRSDDETYGFSWRPDGHAAAISAGGRLQVWELGETPARVLDIAEPSGGVSYGDGVLVSLTSKGLAFLRDHDGAEIGRFRPAVEASGESPLLVGGDDFGSTWDWNPAFPLDHERVAAALPEGVVIGPPDASASVAEVDAKIAWVIDHKWAWPWRWGEAKVWPDAAAAAADPAAPASFKRKFGKKGTAPARTPKSKWPMEGGSIDDIAALVEEAVKKFENPHFEADYRRTLAERTMALGLFDRAAAALDGTGGWSAWKNPWFAALARAEAVVAALAWRKGPPLTDTQTAALRRWLGEAEKLLTKKEAKQRNPLPAQAMMGAGWVLLGETARGEKLLSLAIANVDPEDNPGENRRVVAEALCAVGRIREAIDMLADGEEKPSWTETRPAFSAICPRASTEELSHLVSRMKARDAHNEFELLDRGLTRLLAQKAWDEANAWIGEFDGLSTTRARLRLVTEMVAAGEVARAEAAIAKELVPKYASCAEFLLGLARVAPERAEKHLPTIVKAAPKLRKQWNRDFLRHLAAAAATLGRLDVATKLEKVGPTEPEKHEVRVGVLDALDPTHPEWNDWFTRAREVMPEDRKSVQRMAGIASRGGLVEVSAALLDQAIEAARGEGYPDIALQDVVSVMAEAGDLAGAHRAFMAISKGMRSYRNGPLLSAAGARGLWAAVLDVLRQMPPDINGAPQRGLSILLAASDRDGF</sequence>
<proteinExistence type="predicted"/>
<evidence type="ECO:0000313" key="2">
    <source>
        <dbReference type="EMBL" id="MDI1434295.1"/>
    </source>
</evidence>
<dbReference type="CDD" id="cd17748">
    <property type="entry name" value="BRCT_DNA_ligase_like"/>
    <property type="match status" value="1"/>
</dbReference>